<evidence type="ECO:0000256" key="1">
    <source>
        <dbReference type="SAM" id="MobiDB-lite"/>
    </source>
</evidence>
<dbReference type="RefSeq" id="WP_116207479.1">
    <property type="nucleotide sequence ID" value="NZ_QUNR01000001.1"/>
</dbReference>
<dbReference type="InterPro" id="IPR007236">
    <property type="entry name" value="SlyX"/>
</dbReference>
<comment type="caution">
    <text evidence="2">The sequence shown here is derived from an EMBL/GenBank/DDBJ whole genome shotgun (WGS) entry which is preliminary data.</text>
</comment>
<dbReference type="AlphaFoldDB" id="A0A3E0H9W7"/>
<proteinExistence type="predicted"/>
<dbReference type="OrthoDB" id="8606883at2"/>
<feature type="compositionally biased region" description="Polar residues" evidence="1">
    <location>
        <begin position="48"/>
        <end position="60"/>
    </location>
</feature>
<accession>A0A3E0H9W7</accession>
<dbReference type="PANTHER" id="PTHR36508:SF1">
    <property type="entry name" value="PROTEIN SLYX"/>
    <property type="match status" value="1"/>
</dbReference>
<reference evidence="2 3" key="1">
    <citation type="submission" date="2018-08" db="EMBL/GenBank/DDBJ databases">
        <title>Genomic Encyclopedia of Type Strains, Phase IV (KMG-IV): sequencing the most valuable type-strain genomes for metagenomic binning, comparative biology and taxonomic classification.</title>
        <authorList>
            <person name="Goeker M."/>
        </authorList>
    </citation>
    <scope>NUCLEOTIDE SEQUENCE [LARGE SCALE GENOMIC DNA]</scope>
    <source>
        <strain evidence="2 3">DSM 26022</strain>
    </source>
</reference>
<protein>
    <submittedName>
        <fullName evidence="2">SlyX protein</fullName>
    </submittedName>
</protein>
<name>A0A3E0H9W7_9GAMM</name>
<dbReference type="EMBL" id="QUNR01000001">
    <property type="protein sequence ID" value="REH40444.1"/>
    <property type="molecule type" value="Genomic_DNA"/>
</dbReference>
<dbReference type="PANTHER" id="PTHR36508">
    <property type="entry name" value="PROTEIN SLYX"/>
    <property type="match status" value="1"/>
</dbReference>
<organism evidence="2 3">
    <name type="scientific">Paraperlucidibaca baekdonensis</name>
    <dbReference type="NCBI Taxonomy" id="748120"/>
    <lineage>
        <taxon>Bacteria</taxon>
        <taxon>Pseudomonadati</taxon>
        <taxon>Pseudomonadota</taxon>
        <taxon>Gammaproteobacteria</taxon>
        <taxon>Moraxellales</taxon>
        <taxon>Moraxellaceae</taxon>
        <taxon>Paraperlucidibaca</taxon>
    </lineage>
</organism>
<keyword evidence="3" id="KW-1185">Reference proteome</keyword>
<dbReference type="Pfam" id="PF04102">
    <property type="entry name" value="SlyX"/>
    <property type="match status" value="1"/>
</dbReference>
<evidence type="ECO:0000313" key="2">
    <source>
        <dbReference type="EMBL" id="REH40444.1"/>
    </source>
</evidence>
<dbReference type="Gene3D" id="1.20.5.300">
    <property type="match status" value="1"/>
</dbReference>
<gene>
    <name evidence="2" type="ORF">DFR26_0645</name>
</gene>
<dbReference type="Proteomes" id="UP000256774">
    <property type="component" value="Unassembled WGS sequence"/>
</dbReference>
<feature type="region of interest" description="Disordered" evidence="1">
    <location>
        <begin position="45"/>
        <end position="66"/>
    </location>
</feature>
<sequence>MESRLTDLEVKVAYQDDLLDALNRVVATQQDHIARLQDDLRHLYEQMKTMQPPGQGSSDNEPPPHY</sequence>
<evidence type="ECO:0000313" key="3">
    <source>
        <dbReference type="Proteomes" id="UP000256774"/>
    </source>
</evidence>